<protein>
    <submittedName>
        <fullName evidence="1">Uncharacterized protein</fullName>
    </submittedName>
</protein>
<dbReference type="OrthoDB" id="4227485at2759"/>
<evidence type="ECO:0000313" key="1">
    <source>
        <dbReference type="EMBL" id="KAB8073079.1"/>
    </source>
</evidence>
<accession>A0A5N5WXM3</accession>
<proteinExistence type="predicted"/>
<dbReference type="EMBL" id="ML732233">
    <property type="protein sequence ID" value="KAB8073079.1"/>
    <property type="molecule type" value="Genomic_DNA"/>
</dbReference>
<keyword evidence="2" id="KW-1185">Reference proteome</keyword>
<organism evidence="1 2">
    <name type="scientific">Aspergillus leporis</name>
    <dbReference type="NCBI Taxonomy" id="41062"/>
    <lineage>
        <taxon>Eukaryota</taxon>
        <taxon>Fungi</taxon>
        <taxon>Dikarya</taxon>
        <taxon>Ascomycota</taxon>
        <taxon>Pezizomycotina</taxon>
        <taxon>Eurotiomycetes</taxon>
        <taxon>Eurotiomycetidae</taxon>
        <taxon>Eurotiales</taxon>
        <taxon>Aspergillaceae</taxon>
        <taxon>Aspergillus</taxon>
        <taxon>Aspergillus subgen. Circumdati</taxon>
    </lineage>
</organism>
<dbReference type="Proteomes" id="UP000326565">
    <property type="component" value="Unassembled WGS sequence"/>
</dbReference>
<gene>
    <name evidence="1" type="ORF">BDV29DRAFT_191978</name>
</gene>
<evidence type="ECO:0000313" key="2">
    <source>
        <dbReference type="Proteomes" id="UP000326565"/>
    </source>
</evidence>
<dbReference type="AlphaFoldDB" id="A0A5N5WXM3"/>
<reference evidence="1 2" key="1">
    <citation type="submission" date="2019-04" db="EMBL/GenBank/DDBJ databases">
        <title>Friends and foes A comparative genomics study of 23 Aspergillus species from section Flavi.</title>
        <authorList>
            <consortium name="DOE Joint Genome Institute"/>
            <person name="Kjaerbolling I."/>
            <person name="Vesth T."/>
            <person name="Frisvad J.C."/>
            <person name="Nybo J.L."/>
            <person name="Theobald S."/>
            <person name="Kildgaard S."/>
            <person name="Isbrandt T."/>
            <person name="Kuo A."/>
            <person name="Sato A."/>
            <person name="Lyhne E.K."/>
            <person name="Kogle M.E."/>
            <person name="Wiebenga A."/>
            <person name="Kun R.S."/>
            <person name="Lubbers R.J."/>
            <person name="Makela M.R."/>
            <person name="Barry K."/>
            <person name="Chovatia M."/>
            <person name="Clum A."/>
            <person name="Daum C."/>
            <person name="Haridas S."/>
            <person name="He G."/>
            <person name="LaButti K."/>
            <person name="Lipzen A."/>
            <person name="Mondo S."/>
            <person name="Riley R."/>
            <person name="Salamov A."/>
            <person name="Simmons B.A."/>
            <person name="Magnuson J.K."/>
            <person name="Henrissat B."/>
            <person name="Mortensen U.H."/>
            <person name="Larsen T.O."/>
            <person name="Devries R.P."/>
            <person name="Grigoriev I.V."/>
            <person name="Machida M."/>
            <person name="Baker S.E."/>
            <person name="Andersen M.R."/>
        </authorList>
    </citation>
    <scope>NUCLEOTIDE SEQUENCE [LARGE SCALE GENOMIC DNA]</scope>
    <source>
        <strain evidence="1 2">CBS 151.66</strain>
    </source>
</reference>
<name>A0A5N5WXM3_9EURO</name>
<sequence>MPHQPGRDARQVTILFKARSASGEWDKVVHELVVDASDPSPVARVAKKDARNRKATFFDTSFHTVSPEQCYNAAITAGTNTILMAFGDKVAVNEELLTSVSRQNTKRGRRAKHHD</sequence>